<dbReference type="PANTHER" id="PTHR22744">
    <property type="entry name" value="HELIX LOOP HELIX PROTEIN 21-RELATED"/>
    <property type="match status" value="1"/>
</dbReference>
<proteinExistence type="predicted"/>
<dbReference type="AGR" id="WB:WBGene00012825"/>
<dbReference type="HOGENOM" id="CLU_446356_0_0_1"/>
<dbReference type="WormBase" id="Y43F8C.3">
    <property type="protein sequence ID" value="CE39836"/>
    <property type="gene ID" value="WBGene00012825"/>
</dbReference>
<dbReference type="UCSC" id="Y43F8C.3">
    <property type="organism name" value="c. elegans"/>
</dbReference>
<dbReference type="PIR" id="T26877">
    <property type="entry name" value="T26877"/>
</dbReference>
<sequence length="612" mass="71729">MDDEEEIPVKYKLDGETEWQVKKEAVMKLGKTEWAIRLKLCKQGENHSYYSLHVAALTPNQVSRLQIKCTHQVEPPVVDWEQEYTFGGAHTVLVNPCLLKIAEQKEKMTFVVELKLLNDSEKKPEKPFECEKEINFPGGDFILKSGNRKLKINSAYVKRRCPLLGYLFENEETKEYDVGDVEFEDLVDIFGIFQNRWELEADRMIHLIPIARKFGFDIWGKSLNREFSQLMHRLDPVEIVAEPNEEPVKFEFNTTLKWAIDDFELIGPSTLPKNQNLMVTWEEQNRNCIIYTYTQEILGEKYVSLGFQMSRPSTSATTSDDDDDEEDVNVIDDESVYSEDQRVKYFDIDIHVINENGRRLHSDRIQRIRDDEYTIVGTPIFAYFDHLCQYLDEDGALLMEINWIENHDMVSDDEEDDDLDFSKLQKPRLKMPGLTNCFLRCEGQLIEVNREFLAHSSQYFSGLFSKNFREGYERTVNLTYEHLPTLKLGLQVLYNRRLPLNDVEISRVLDFADRICAKSVMESLQRQLWSCKNMSFGDKKWLAEEFMLTDLKIKCTMEQNEEMLRVTRVTRKRPRPVDFEDDVIEPPPQPRVPVISRRRLTRSSGSPRTNVL</sequence>
<feature type="domain" description="BTB" evidence="2">
    <location>
        <begin position="435"/>
        <end position="502"/>
    </location>
</feature>
<dbReference type="InterPro" id="IPR000210">
    <property type="entry name" value="BTB/POZ_dom"/>
</dbReference>
<dbReference type="PaxDb" id="6239-Y43F8C.3"/>
<dbReference type="OMA" id="CTMEQNE"/>
<organism evidence="3 4">
    <name type="scientific">Caenorhabditis elegans</name>
    <dbReference type="NCBI Taxonomy" id="6239"/>
    <lineage>
        <taxon>Eukaryota</taxon>
        <taxon>Metazoa</taxon>
        <taxon>Ecdysozoa</taxon>
        <taxon>Nematoda</taxon>
        <taxon>Chromadorea</taxon>
        <taxon>Rhabditida</taxon>
        <taxon>Rhabditina</taxon>
        <taxon>Rhabditomorpha</taxon>
        <taxon>Rhabditoidea</taxon>
        <taxon>Rhabditidae</taxon>
        <taxon>Peloderinae</taxon>
        <taxon>Caenorhabditis</taxon>
    </lineage>
</organism>
<evidence type="ECO:0000313" key="3">
    <source>
        <dbReference type="EMBL" id="CAA21618.2"/>
    </source>
</evidence>
<dbReference type="CDD" id="cd18186">
    <property type="entry name" value="BTB_POZ_ZBTB_KLHL-like"/>
    <property type="match status" value="1"/>
</dbReference>
<dbReference type="InterPro" id="IPR011333">
    <property type="entry name" value="SKP1/BTB/POZ_sf"/>
</dbReference>
<dbReference type="EMBL" id="BX284605">
    <property type="protein sequence ID" value="CAA21618.2"/>
    <property type="molecule type" value="Genomic_DNA"/>
</dbReference>
<name>Q9XWN3_CAEEL</name>
<dbReference type="RefSeq" id="NP_507803.2">
    <property type="nucleotide sequence ID" value="NM_075402.4"/>
</dbReference>
<dbReference type="eggNOG" id="ENOG502TH5P">
    <property type="taxonomic scope" value="Eukaryota"/>
</dbReference>
<feature type="compositionally biased region" description="Polar residues" evidence="1">
    <location>
        <begin position="602"/>
        <end position="612"/>
    </location>
</feature>
<dbReference type="PANTHER" id="PTHR22744:SF3">
    <property type="entry name" value="BTB DOMAIN-CONTAINING PROTEIN"/>
    <property type="match status" value="1"/>
</dbReference>
<keyword evidence="4" id="KW-1185">Reference proteome</keyword>
<reference evidence="3 4" key="1">
    <citation type="journal article" date="1998" name="Science">
        <title>Genome sequence of the nematode C. elegans: a platform for investigating biology.</title>
        <authorList>
            <consortium name="The C. elegans sequencing consortium"/>
            <person name="Sulson J.E."/>
            <person name="Waterston R."/>
        </authorList>
    </citation>
    <scope>NUCLEOTIDE SEQUENCE [LARGE SCALE GENOMIC DNA]</scope>
    <source>
        <strain evidence="3 4">Bristol N2</strain>
    </source>
</reference>
<dbReference type="Bgee" id="WBGene00012825">
    <property type="expression patterns" value="Expressed in pharyngeal muscle cell (C elegans) and 3 other cell types or tissues"/>
</dbReference>
<dbReference type="Gene3D" id="3.30.710.10">
    <property type="entry name" value="Potassium Channel Kv1.1, Chain A"/>
    <property type="match status" value="1"/>
</dbReference>
<dbReference type="AlphaFoldDB" id="Q9XWN3"/>
<dbReference type="SMART" id="SM00225">
    <property type="entry name" value="BTB"/>
    <property type="match status" value="1"/>
</dbReference>
<dbReference type="SMR" id="Q9XWN3"/>
<dbReference type="Pfam" id="PF00651">
    <property type="entry name" value="BTB"/>
    <property type="match status" value="1"/>
</dbReference>
<dbReference type="PROSITE" id="PS50097">
    <property type="entry name" value="BTB"/>
    <property type="match status" value="1"/>
</dbReference>
<dbReference type="InParanoid" id="Q9XWN3"/>
<protein>
    <submittedName>
        <fullName evidence="3">BTB domain-containing protein</fullName>
    </submittedName>
</protein>
<dbReference type="GeneID" id="180282"/>
<dbReference type="Proteomes" id="UP000001940">
    <property type="component" value="Chromosome V"/>
</dbReference>
<dbReference type="CTD" id="180282"/>
<gene>
    <name evidence="3" type="ORF">CELE_Y43F8C.3</name>
    <name evidence="3 5" type="ORF">Y43F8C.3</name>
</gene>
<evidence type="ECO:0000256" key="1">
    <source>
        <dbReference type="SAM" id="MobiDB-lite"/>
    </source>
</evidence>
<evidence type="ECO:0000259" key="2">
    <source>
        <dbReference type="PROSITE" id="PS50097"/>
    </source>
</evidence>
<dbReference type="FunCoup" id="Q9XWN3">
    <property type="interactions" value="1332"/>
</dbReference>
<dbReference type="OrthoDB" id="5788204at2759"/>
<dbReference type="KEGG" id="cel:CELE_Y43F8C.3"/>
<evidence type="ECO:0000313" key="4">
    <source>
        <dbReference type="Proteomes" id="UP000001940"/>
    </source>
</evidence>
<evidence type="ECO:0000313" key="5">
    <source>
        <dbReference type="WormBase" id="Y43F8C.3"/>
    </source>
</evidence>
<dbReference type="SUPFAM" id="SSF54695">
    <property type="entry name" value="POZ domain"/>
    <property type="match status" value="1"/>
</dbReference>
<feature type="region of interest" description="Disordered" evidence="1">
    <location>
        <begin position="578"/>
        <end position="612"/>
    </location>
</feature>
<accession>Q9XWN3</accession>